<evidence type="ECO:0000259" key="9">
    <source>
        <dbReference type="PROSITE" id="PS50850"/>
    </source>
</evidence>
<feature type="transmembrane region" description="Helical" evidence="8">
    <location>
        <begin position="335"/>
        <end position="353"/>
    </location>
</feature>
<evidence type="ECO:0000256" key="5">
    <source>
        <dbReference type="ARBA" id="ARBA00022692"/>
    </source>
</evidence>
<dbReference type="PANTHER" id="PTHR23517:SF15">
    <property type="entry name" value="PROTON-DEPENDENT OLIGOPEPTIDE FAMILY TRANSPORT PROTEIN"/>
    <property type="match status" value="1"/>
</dbReference>
<dbReference type="PROSITE" id="PS50850">
    <property type="entry name" value="MFS"/>
    <property type="match status" value="1"/>
</dbReference>
<feature type="transmembrane region" description="Helical" evidence="8">
    <location>
        <begin position="56"/>
        <end position="77"/>
    </location>
</feature>
<feature type="transmembrane region" description="Helical" evidence="8">
    <location>
        <begin position="84"/>
        <end position="101"/>
    </location>
</feature>
<evidence type="ECO:0000256" key="2">
    <source>
        <dbReference type="ARBA" id="ARBA00005982"/>
    </source>
</evidence>
<evidence type="ECO:0000313" key="11">
    <source>
        <dbReference type="Proteomes" id="UP000705508"/>
    </source>
</evidence>
<feature type="transmembrane region" description="Helical" evidence="8">
    <location>
        <begin position="365"/>
        <end position="387"/>
    </location>
</feature>
<evidence type="ECO:0000256" key="1">
    <source>
        <dbReference type="ARBA" id="ARBA00004651"/>
    </source>
</evidence>
<evidence type="ECO:0000313" key="10">
    <source>
        <dbReference type="EMBL" id="MBM6947860.1"/>
    </source>
</evidence>
<feature type="transmembrane region" description="Helical" evidence="8">
    <location>
        <begin position="399"/>
        <end position="418"/>
    </location>
</feature>
<keyword evidence="5 8" id="KW-0812">Transmembrane</keyword>
<keyword evidence="6 8" id="KW-1133">Transmembrane helix</keyword>
<sequence>MGESTTAKKKHPWGFYVCNLTFTFERLAYYGAKPILLLFLITAMGEGGLGIDNAQAAVIAANLTAYTYLAPIIGGYISDRWLGARYAIPLGSVIMAVGYLIGWKATSAAMVNLMVIVISIGTGFFKGNLSAIQGRMYDDKSMLDSAFSIQYSFVNIGSFVGSVATGYLYLNTFKNGDVLGFRQCFLLSAVFCLIAAVWFVANWKSLQGQGKKPFKYLTDTQGNIIGEDSKKDKKKEKSTEPLTRAEKRRVWAIILVSAFSIIFWLFYYQNELALTIYMTEYVDMHLLGIEIAPGWINTSLNGLLCVALGGVMAAVWRKLSERPQGDLNMFQKIGLSFLFLGCAFGVIVLAEFTRGVGSSGDNKVSVLWMVGFVFLLTIGEMCFSPLRNAFVSKYAPKKYLSLLMGVITVATFCASKLSPYVQVIIENMNIFPVLVAIFILLLLCAVFMFATDKKLNKLVEDEDE</sequence>
<dbReference type="InterPro" id="IPR020846">
    <property type="entry name" value="MFS_dom"/>
</dbReference>
<proteinExistence type="inferred from homology"/>
<protein>
    <submittedName>
        <fullName evidence="10">Peptide MFS transporter</fullName>
    </submittedName>
</protein>
<dbReference type="InterPro" id="IPR011701">
    <property type="entry name" value="MFS"/>
</dbReference>
<keyword evidence="3" id="KW-0813">Transport</keyword>
<name>A0A939BGA9_9CLOT</name>
<dbReference type="Pfam" id="PF07690">
    <property type="entry name" value="MFS_1"/>
    <property type="match status" value="1"/>
</dbReference>
<dbReference type="PROSITE" id="PS01022">
    <property type="entry name" value="PTR2_1"/>
    <property type="match status" value="1"/>
</dbReference>
<feature type="transmembrane region" description="Helical" evidence="8">
    <location>
        <begin position="107"/>
        <end position="125"/>
    </location>
</feature>
<dbReference type="CDD" id="cd17346">
    <property type="entry name" value="MFS_DtpA_like"/>
    <property type="match status" value="1"/>
</dbReference>
<evidence type="ECO:0000256" key="4">
    <source>
        <dbReference type="ARBA" id="ARBA00022475"/>
    </source>
</evidence>
<dbReference type="PANTHER" id="PTHR23517">
    <property type="entry name" value="RESISTANCE PROTEIN MDTM, PUTATIVE-RELATED-RELATED"/>
    <property type="match status" value="1"/>
</dbReference>
<dbReference type="GO" id="GO:1904680">
    <property type="term" value="F:peptide transmembrane transporter activity"/>
    <property type="evidence" value="ECO:0007669"/>
    <property type="project" value="InterPro"/>
</dbReference>
<evidence type="ECO:0000256" key="8">
    <source>
        <dbReference type="SAM" id="Phobius"/>
    </source>
</evidence>
<dbReference type="RefSeq" id="WP_204905909.1">
    <property type="nucleotide sequence ID" value="NZ_JACJKS010000004.1"/>
</dbReference>
<evidence type="ECO:0000256" key="6">
    <source>
        <dbReference type="ARBA" id="ARBA00022989"/>
    </source>
</evidence>
<accession>A0A939BGA9</accession>
<feature type="transmembrane region" description="Helical" evidence="8">
    <location>
        <begin position="180"/>
        <end position="201"/>
    </location>
</feature>
<evidence type="ECO:0000256" key="3">
    <source>
        <dbReference type="ARBA" id="ARBA00022448"/>
    </source>
</evidence>
<dbReference type="GO" id="GO:0005886">
    <property type="term" value="C:plasma membrane"/>
    <property type="evidence" value="ECO:0007669"/>
    <property type="project" value="UniProtKB-SubCell"/>
</dbReference>
<organism evidence="10 11">
    <name type="scientific">Mordavella massiliensis</name>
    <dbReference type="NCBI Taxonomy" id="1871024"/>
    <lineage>
        <taxon>Bacteria</taxon>
        <taxon>Bacillati</taxon>
        <taxon>Bacillota</taxon>
        <taxon>Clostridia</taxon>
        <taxon>Eubacteriales</taxon>
        <taxon>Clostridiaceae</taxon>
        <taxon>Mordavella</taxon>
    </lineage>
</organism>
<feature type="transmembrane region" description="Helical" evidence="8">
    <location>
        <begin position="294"/>
        <end position="315"/>
    </location>
</feature>
<evidence type="ECO:0000256" key="7">
    <source>
        <dbReference type="ARBA" id="ARBA00023136"/>
    </source>
</evidence>
<feature type="transmembrane region" description="Helical" evidence="8">
    <location>
        <begin position="430"/>
        <end position="450"/>
    </location>
</feature>
<dbReference type="EMBL" id="JACJKS010000004">
    <property type="protein sequence ID" value="MBM6947860.1"/>
    <property type="molecule type" value="Genomic_DNA"/>
</dbReference>
<dbReference type="InterPro" id="IPR036259">
    <property type="entry name" value="MFS_trans_sf"/>
</dbReference>
<dbReference type="Gene3D" id="1.20.1250.20">
    <property type="entry name" value="MFS general substrate transporter like domains"/>
    <property type="match status" value="2"/>
</dbReference>
<keyword evidence="4" id="KW-1003">Cell membrane</keyword>
<reference evidence="10" key="2">
    <citation type="journal article" date="2021" name="Sci. Rep.">
        <title>The distribution of antibiotic resistance genes in chicken gut microbiota commensals.</title>
        <authorList>
            <person name="Juricova H."/>
            <person name="Matiasovicova J."/>
            <person name="Kubasova T."/>
            <person name="Cejkova D."/>
            <person name="Rychlik I."/>
        </authorList>
    </citation>
    <scope>NUCLEOTIDE SEQUENCE</scope>
    <source>
        <strain evidence="10">An582</strain>
    </source>
</reference>
<dbReference type="GO" id="GO:0006857">
    <property type="term" value="P:oligopeptide transport"/>
    <property type="evidence" value="ECO:0007669"/>
    <property type="project" value="InterPro"/>
</dbReference>
<feature type="transmembrane region" description="Helical" evidence="8">
    <location>
        <begin position="27"/>
        <end position="44"/>
    </location>
</feature>
<dbReference type="SUPFAM" id="SSF103473">
    <property type="entry name" value="MFS general substrate transporter"/>
    <property type="match status" value="1"/>
</dbReference>
<dbReference type="InterPro" id="IPR018456">
    <property type="entry name" value="PTR2_symporter_CS"/>
</dbReference>
<comment type="subcellular location">
    <subcellularLocation>
        <location evidence="1">Cell membrane</location>
        <topology evidence="1">Multi-pass membrane protein</topology>
    </subcellularLocation>
</comment>
<gene>
    <name evidence="10" type="ORF">H6A20_04160</name>
</gene>
<dbReference type="InterPro" id="IPR050171">
    <property type="entry name" value="MFS_Transporters"/>
</dbReference>
<comment type="similarity">
    <text evidence="2">Belongs to the major facilitator superfamily. Proton-dependent oligopeptide transporter (POT/PTR) (TC 2.A.17) family.</text>
</comment>
<comment type="caution">
    <text evidence="10">The sequence shown here is derived from an EMBL/GenBank/DDBJ whole genome shotgun (WGS) entry which is preliminary data.</text>
</comment>
<feature type="transmembrane region" description="Helical" evidence="8">
    <location>
        <begin position="146"/>
        <end position="168"/>
    </location>
</feature>
<dbReference type="AlphaFoldDB" id="A0A939BGA9"/>
<feature type="transmembrane region" description="Helical" evidence="8">
    <location>
        <begin position="250"/>
        <end position="268"/>
    </location>
</feature>
<keyword evidence="7 8" id="KW-0472">Membrane</keyword>
<dbReference type="Proteomes" id="UP000705508">
    <property type="component" value="Unassembled WGS sequence"/>
</dbReference>
<dbReference type="InterPro" id="IPR005279">
    <property type="entry name" value="Dipep/tripep_permease"/>
</dbReference>
<reference evidence="10" key="1">
    <citation type="submission" date="2020-08" db="EMBL/GenBank/DDBJ databases">
        <authorList>
            <person name="Cejkova D."/>
            <person name="Kubasova T."/>
            <person name="Jahodarova E."/>
            <person name="Rychlik I."/>
        </authorList>
    </citation>
    <scope>NUCLEOTIDE SEQUENCE</scope>
    <source>
        <strain evidence="10">An582</strain>
    </source>
</reference>
<feature type="domain" description="Major facilitator superfamily (MFS) profile" evidence="9">
    <location>
        <begin position="1"/>
        <end position="453"/>
    </location>
</feature>